<keyword evidence="3 6" id="KW-0195">Cyclin</keyword>
<dbReference type="PANTHER" id="PTHR10177">
    <property type="entry name" value="CYCLINS"/>
    <property type="match status" value="1"/>
</dbReference>
<dbReference type="Proteomes" id="UP000327157">
    <property type="component" value="Unassembled WGS sequence"/>
</dbReference>
<dbReference type="InterPro" id="IPR039361">
    <property type="entry name" value="Cyclin"/>
</dbReference>
<reference evidence="8 9" key="2">
    <citation type="submission" date="2019-11" db="EMBL/GenBank/DDBJ databases">
        <title>A de novo genome assembly of a pear dwarfing rootstock.</title>
        <authorList>
            <person name="Wang F."/>
            <person name="Wang J."/>
            <person name="Li S."/>
            <person name="Zhang Y."/>
            <person name="Fang M."/>
            <person name="Ma L."/>
            <person name="Zhao Y."/>
            <person name="Jiang S."/>
        </authorList>
    </citation>
    <scope>NUCLEOTIDE SEQUENCE [LARGE SCALE GENOMIC DNA]</scope>
    <source>
        <strain evidence="8">S2</strain>
        <tissue evidence="8">Leaf</tissue>
    </source>
</reference>
<dbReference type="Pfam" id="PF00134">
    <property type="entry name" value="Cyclin_N"/>
    <property type="match status" value="1"/>
</dbReference>
<gene>
    <name evidence="8" type="ORF">D8674_036686</name>
</gene>
<name>A0A5N5FSN4_9ROSA</name>
<feature type="domain" description="Cyclin-like" evidence="7">
    <location>
        <begin position="87"/>
        <end position="169"/>
    </location>
</feature>
<reference evidence="8 9" key="1">
    <citation type="submission" date="2019-09" db="EMBL/GenBank/DDBJ databases">
        <authorList>
            <person name="Ou C."/>
        </authorList>
    </citation>
    <scope>NUCLEOTIDE SEQUENCE [LARGE SCALE GENOMIC DNA]</scope>
    <source>
        <strain evidence="8">S2</strain>
        <tissue evidence="8">Leaf</tissue>
    </source>
</reference>
<evidence type="ECO:0000256" key="4">
    <source>
        <dbReference type="ARBA" id="ARBA00023306"/>
    </source>
</evidence>
<evidence type="ECO:0000313" key="9">
    <source>
        <dbReference type="Proteomes" id="UP000327157"/>
    </source>
</evidence>
<evidence type="ECO:0000313" key="8">
    <source>
        <dbReference type="EMBL" id="KAB2604242.1"/>
    </source>
</evidence>
<dbReference type="EMBL" id="SMOL01000636">
    <property type="protein sequence ID" value="KAB2604242.1"/>
    <property type="molecule type" value="Genomic_DNA"/>
</dbReference>
<dbReference type="InterPro" id="IPR013763">
    <property type="entry name" value="Cyclin-like_dom"/>
</dbReference>
<evidence type="ECO:0000259" key="7">
    <source>
        <dbReference type="SMART" id="SM00385"/>
    </source>
</evidence>
<dbReference type="Gene3D" id="1.10.472.10">
    <property type="entry name" value="Cyclin-like"/>
    <property type="match status" value="1"/>
</dbReference>
<keyword evidence="4" id="KW-0131">Cell cycle</keyword>
<evidence type="ECO:0000256" key="2">
    <source>
        <dbReference type="ARBA" id="ARBA00022618"/>
    </source>
</evidence>
<comment type="caution">
    <text evidence="8">The sequence shown here is derived from an EMBL/GenBank/DDBJ whole genome shotgun (WGS) entry which is preliminary data.</text>
</comment>
<dbReference type="InterPro" id="IPR036915">
    <property type="entry name" value="Cyclin-like_sf"/>
</dbReference>
<evidence type="ECO:0000256" key="5">
    <source>
        <dbReference type="ARBA" id="ARBA00032263"/>
    </source>
</evidence>
<keyword evidence="2" id="KW-0132">Cell division</keyword>
<dbReference type="GO" id="GO:0051301">
    <property type="term" value="P:cell division"/>
    <property type="evidence" value="ECO:0007669"/>
    <property type="project" value="UniProtKB-KW"/>
</dbReference>
<dbReference type="AlphaFoldDB" id="A0A5N5FSN4"/>
<proteinExistence type="inferred from homology"/>
<evidence type="ECO:0000256" key="6">
    <source>
        <dbReference type="RuleBase" id="RU000383"/>
    </source>
</evidence>
<sequence length="229" mass="26057">MAFDPLLFCEEGFVEDLGDNGSKEESKNCDGFSKKQSTLPLIFLESDMFWENGELSSLISKEEQTYVCFSGEISNGSLMAARKEVVEWILSVKAHYGFSSLTAILAVNYFDRFIASWPFQRDKPWMSQLAAAACASLAAKVEETHVPLLLVLQVEETKYVFGMELLALSTLGWWMNPVTPNSYFDNRRISFGLNLLTEYTIRILSIFSFHPVYQNLLRRWSQKQPLGST</sequence>
<accession>A0A5N5FSN4</accession>
<dbReference type="SUPFAM" id="SSF47954">
    <property type="entry name" value="Cyclin-like"/>
    <property type="match status" value="1"/>
</dbReference>
<comment type="subunit">
    <text evidence="1">Interacts with the CDC2 protein kinase to form a serine/threonine kinase holoenzyme complex also known as maturation promoting factor (MPF). The cyclin subunit imparts substrate specificity to the complex.</text>
</comment>
<dbReference type="InterPro" id="IPR006671">
    <property type="entry name" value="Cyclin_N"/>
</dbReference>
<protein>
    <recommendedName>
        <fullName evidence="5">B-like cyclin</fullName>
    </recommendedName>
</protein>
<dbReference type="PROSITE" id="PS00292">
    <property type="entry name" value="CYCLINS"/>
    <property type="match status" value="1"/>
</dbReference>
<comment type="similarity">
    <text evidence="6">Belongs to the cyclin family.</text>
</comment>
<dbReference type="SMART" id="SM00385">
    <property type="entry name" value="CYCLIN"/>
    <property type="match status" value="1"/>
</dbReference>
<evidence type="ECO:0000256" key="3">
    <source>
        <dbReference type="ARBA" id="ARBA00023127"/>
    </source>
</evidence>
<dbReference type="OrthoDB" id="5590282at2759"/>
<keyword evidence="9" id="KW-1185">Reference proteome</keyword>
<evidence type="ECO:0000256" key="1">
    <source>
        <dbReference type="ARBA" id="ARBA00011177"/>
    </source>
</evidence>
<organism evidence="8 9">
    <name type="scientific">Pyrus ussuriensis x Pyrus communis</name>
    <dbReference type="NCBI Taxonomy" id="2448454"/>
    <lineage>
        <taxon>Eukaryota</taxon>
        <taxon>Viridiplantae</taxon>
        <taxon>Streptophyta</taxon>
        <taxon>Embryophyta</taxon>
        <taxon>Tracheophyta</taxon>
        <taxon>Spermatophyta</taxon>
        <taxon>Magnoliopsida</taxon>
        <taxon>eudicotyledons</taxon>
        <taxon>Gunneridae</taxon>
        <taxon>Pentapetalae</taxon>
        <taxon>rosids</taxon>
        <taxon>fabids</taxon>
        <taxon>Rosales</taxon>
        <taxon>Rosaceae</taxon>
        <taxon>Amygdaloideae</taxon>
        <taxon>Maleae</taxon>
        <taxon>Pyrus</taxon>
    </lineage>
</organism>
<dbReference type="InterPro" id="IPR048258">
    <property type="entry name" value="Cyclins_cyclin-box"/>
</dbReference>